<evidence type="ECO:0000256" key="4">
    <source>
        <dbReference type="ARBA" id="ARBA00023204"/>
    </source>
</evidence>
<evidence type="ECO:0000256" key="3">
    <source>
        <dbReference type="ARBA" id="ARBA00022763"/>
    </source>
</evidence>
<dbReference type="Proteomes" id="UP001491310">
    <property type="component" value="Unassembled WGS sequence"/>
</dbReference>
<name>A0ABR2Z1B8_9CHLO</name>
<dbReference type="PANTHER" id="PTHR10870">
    <property type="entry name" value="CELL CYCLE CHECKPOINT PROTEIN RAD1"/>
    <property type="match status" value="1"/>
</dbReference>
<keyword evidence="4" id="KW-0234">DNA repair</keyword>
<gene>
    <name evidence="6" type="ORF">WJX75_007871</name>
</gene>
<sequence>MANVKGLVAILQGIKSSHKSQLCTVSINNDGVAIRWEDASKSLQSSVWLSSELFSHYSCPWARKALGLHFARLVDTLNVFALGSGAELVLRFPGANEELICEMTEDGSMAQLCTYARIDTVEVPFTGDLMDCWEDPTSFFLMNGALLKETIEDLEWPSGGLTVEAFLRRDPPLVMLSAHGAGDLRVTLPASRLDGFHCAAAEVRHSYKHKHLRTAFAQLPHFKDAASSVSSKVSIDREGLMKVTHMVGLSGGEGTLRGMAPSLGDTQRSAATHNMGIVQFLIVAEEDDMA</sequence>
<keyword evidence="5" id="KW-0539">Nucleus</keyword>
<dbReference type="Pfam" id="PF02144">
    <property type="entry name" value="Rad1"/>
    <property type="match status" value="1"/>
</dbReference>
<evidence type="ECO:0000256" key="2">
    <source>
        <dbReference type="ARBA" id="ARBA00010991"/>
    </source>
</evidence>
<accession>A0ABR2Z1B8</accession>
<evidence type="ECO:0008006" key="8">
    <source>
        <dbReference type="Google" id="ProtNLM"/>
    </source>
</evidence>
<comment type="similarity">
    <text evidence="2">Belongs to the rad1 family.</text>
</comment>
<dbReference type="EMBL" id="JALJOT010000002">
    <property type="protein sequence ID" value="KAK9917756.1"/>
    <property type="molecule type" value="Genomic_DNA"/>
</dbReference>
<comment type="caution">
    <text evidence="6">The sequence shown here is derived from an EMBL/GenBank/DDBJ whole genome shotgun (WGS) entry which is preliminary data.</text>
</comment>
<reference evidence="6 7" key="1">
    <citation type="journal article" date="2024" name="Nat. Commun.">
        <title>Phylogenomics reveals the evolutionary origins of lichenization in chlorophyte algae.</title>
        <authorList>
            <person name="Puginier C."/>
            <person name="Libourel C."/>
            <person name="Otte J."/>
            <person name="Skaloud P."/>
            <person name="Haon M."/>
            <person name="Grisel S."/>
            <person name="Petersen M."/>
            <person name="Berrin J.G."/>
            <person name="Delaux P.M."/>
            <person name="Dal Grande F."/>
            <person name="Keller J."/>
        </authorList>
    </citation>
    <scope>NUCLEOTIDE SEQUENCE [LARGE SCALE GENOMIC DNA]</scope>
    <source>
        <strain evidence="6 7">SAG 216-7</strain>
    </source>
</reference>
<evidence type="ECO:0000313" key="7">
    <source>
        <dbReference type="Proteomes" id="UP001491310"/>
    </source>
</evidence>
<dbReference type="Gene3D" id="3.70.10.10">
    <property type="match status" value="1"/>
</dbReference>
<keyword evidence="7" id="KW-1185">Reference proteome</keyword>
<keyword evidence="3" id="KW-0227">DNA damage</keyword>
<dbReference type="PANTHER" id="PTHR10870:SF0">
    <property type="entry name" value="CELL CYCLE CHECKPOINT PROTEIN RAD1"/>
    <property type="match status" value="1"/>
</dbReference>
<organism evidence="6 7">
    <name type="scientific">Coccomyxa subellipsoidea</name>
    <dbReference type="NCBI Taxonomy" id="248742"/>
    <lineage>
        <taxon>Eukaryota</taxon>
        <taxon>Viridiplantae</taxon>
        <taxon>Chlorophyta</taxon>
        <taxon>core chlorophytes</taxon>
        <taxon>Trebouxiophyceae</taxon>
        <taxon>Trebouxiophyceae incertae sedis</taxon>
        <taxon>Coccomyxaceae</taxon>
        <taxon>Coccomyxa</taxon>
    </lineage>
</organism>
<evidence type="ECO:0000256" key="1">
    <source>
        <dbReference type="ARBA" id="ARBA00004123"/>
    </source>
</evidence>
<protein>
    <recommendedName>
        <fullName evidence="8">Cell cycle checkpoint protein RAD1</fullName>
    </recommendedName>
</protein>
<evidence type="ECO:0000256" key="5">
    <source>
        <dbReference type="ARBA" id="ARBA00023242"/>
    </source>
</evidence>
<dbReference type="InterPro" id="IPR003021">
    <property type="entry name" value="Rad1_Rec1_Rad17"/>
</dbReference>
<proteinExistence type="inferred from homology"/>
<comment type="subcellular location">
    <subcellularLocation>
        <location evidence="1">Nucleus</location>
    </subcellularLocation>
</comment>
<evidence type="ECO:0000313" key="6">
    <source>
        <dbReference type="EMBL" id="KAK9917756.1"/>
    </source>
</evidence>